<organism evidence="1 2">
    <name type="scientific">Myodes glareolus</name>
    <name type="common">Bank vole</name>
    <name type="synonym">Clethrionomys glareolus</name>
    <dbReference type="NCBI Taxonomy" id="447135"/>
    <lineage>
        <taxon>Eukaryota</taxon>
        <taxon>Metazoa</taxon>
        <taxon>Chordata</taxon>
        <taxon>Craniata</taxon>
        <taxon>Vertebrata</taxon>
        <taxon>Euteleostomi</taxon>
        <taxon>Mammalia</taxon>
        <taxon>Eutheria</taxon>
        <taxon>Euarchontoglires</taxon>
        <taxon>Glires</taxon>
        <taxon>Rodentia</taxon>
        <taxon>Myomorpha</taxon>
        <taxon>Muroidea</taxon>
        <taxon>Cricetidae</taxon>
        <taxon>Arvicolinae</taxon>
        <taxon>Myodes</taxon>
    </lineage>
</organism>
<keyword evidence="2" id="KW-1185">Reference proteome</keyword>
<name>A0AAW0K823_MYOGA</name>
<reference evidence="1 2" key="1">
    <citation type="journal article" date="2023" name="bioRxiv">
        <title>Conserved and derived expression patterns and positive selection on dental genes reveal complex evolutionary context of ever-growing rodent molars.</title>
        <authorList>
            <person name="Calamari Z.T."/>
            <person name="Song A."/>
            <person name="Cohen E."/>
            <person name="Akter M."/>
            <person name="Roy R.D."/>
            <person name="Hallikas O."/>
            <person name="Christensen M.M."/>
            <person name="Li P."/>
            <person name="Marangoni P."/>
            <person name="Jernvall J."/>
            <person name="Klein O.D."/>
        </authorList>
    </citation>
    <scope>NUCLEOTIDE SEQUENCE [LARGE SCALE GENOMIC DNA]</scope>
    <source>
        <strain evidence="1">V071</strain>
    </source>
</reference>
<dbReference type="AlphaFoldDB" id="A0AAW0K823"/>
<dbReference type="Proteomes" id="UP001488838">
    <property type="component" value="Unassembled WGS sequence"/>
</dbReference>
<accession>A0AAW0K823</accession>
<feature type="non-terminal residue" evidence="1">
    <location>
        <position position="352"/>
    </location>
</feature>
<gene>
    <name evidence="1" type="ORF">U0070_022806</name>
</gene>
<evidence type="ECO:0000313" key="2">
    <source>
        <dbReference type="Proteomes" id="UP001488838"/>
    </source>
</evidence>
<comment type="caution">
    <text evidence="1">The sequence shown here is derived from an EMBL/GenBank/DDBJ whole genome shotgun (WGS) entry which is preliminary data.</text>
</comment>
<evidence type="ECO:0000313" key="1">
    <source>
        <dbReference type="EMBL" id="KAK7834835.1"/>
    </source>
</evidence>
<proteinExistence type="predicted"/>
<protein>
    <submittedName>
        <fullName evidence="1">Uncharacterized protein</fullName>
    </submittedName>
</protein>
<dbReference type="EMBL" id="JBBHLL010000003">
    <property type="protein sequence ID" value="KAK7834835.1"/>
    <property type="molecule type" value="Genomic_DNA"/>
</dbReference>
<sequence length="352" mass="39585">MSPSKCTASTPVAQAGTLDLHWQHQHPLPKESPEHLSQIPEDWFWESSSFAEDCFFNFMFTVPQPNTIALEFHKDEIIPNKLPPPLLHLKVMSDAQEDIKRVTTTGTRKVRTLNTVGGTGLLMHELSPSRNTLDRNTRTSDKQMQDYKLRWRGKHAAGAALVFSTLAQKRMLGYRSVNDQIIFSETSQISENGTASNYHTVEVEENVINSLYTELRNEVSRAHQNDIRIAMSNFSAGVQSGERMDYSVMGTYGVGQRNNRGERPLDLCYANDLYISNTKFKQAKPSRCWMKLLSSIQNSQSFPSADLGSDHHLVMANIQLKLRRGTPGKVDFKCVLCSSDGLCEEASLSPND</sequence>